<evidence type="ECO:0000313" key="2">
    <source>
        <dbReference type="Proteomes" id="UP001515480"/>
    </source>
</evidence>
<gene>
    <name evidence="1" type="ORF">AB1Y20_021926</name>
</gene>
<protein>
    <submittedName>
        <fullName evidence="1">Uncharacterized protein</fullName>
    </submittedName>
</protein>
<keyword evidence="2" id="KW-1185">Reference proteome</keyword>
<dbReference type="Proteomes" id="UP001515480">
    <property type="component" value="Unassembled WGS sequence"/>
</dbReference>
<sequence length="223" mass="25742">MEDDQFRALLAGEKGMAAVRQKMWVDQVAENREWEEAIHREDAQSNQHILSRERWLRVEQYRRPRRGELLRFTEAQKKSGEWKAALKDPEAAAAMRALRRRVAALNDFGAPPPIAPASTQEWSYRMLNNHQGRCGRPPPERYQQVRTSVENPLAYNEHCKGWNPNAIKWPGRTIPFEPYSSTSLWYKSWGENAGDGAIDFNFNFVDLPYRESKSTAAKGKKPA</sequence>
<organism evidence="1 2">
    <name type="scientific">Prymnesium parvum</name>
    <name type="common">Toxic golden alga</name>
    <dbReference type="NCBI Taxonomy" id="97485"/>
    <lineage>
        <taxon>Eukaryota</taxon>
        <taxon>Haptista</taxon>
        <taxon>Haptophyta</taxon>
        <taxon>Prymnesiophyceae</taxon>
        <taxon>Prymnesiales</taxon>
        <taxon>Prymnesiaceae</taxon>
        <taxon>Prymnesium</taxon>
    </lineage>
</organism>
<accession>A0AB34JHZ8</accession>
<name>A0AB34JHZ8_PRYPA</name>
<dbReference type="EMBL" id="JBGBPQ010000008">
    <property type="protein sequence ID" value="KAL1520336.1"/>
    <property type="molecule type" value="Genomic_DNA"/>
</dbReference>
<dbReference type="AlphaFoldDB" id="A0AB34JHZ8"/>
<reference evidence="1 2" key="1">
    <citation type="journal article" date="2024" name="Science">
        <title>Giant polyketide synthase enzymes in the biosynthesis of giant marine polyether toxins.</title>
        <authorList>
            <person name="Fallon T.R."/>
            <person name="Shende V.V."/>
            <person name="Wierzbicki I.H."/>
            <person name="Pendleton A.L."/>
            <person name="Watervoot N.F."/>
            <person name="Auber R.P."/>
            <person name="Gonzalez D.J."/>
            <person name="Wisecaver J.H."/>
            <person name="Moore B.S."/>
        </authorList>
    </citation>
    <scope>NUCLEOTIDE SEQUENCE [LARGE SCALE GENOMIC DNA]</scope>
    <source>
        <strain evidence="1 2">12B1</strain>
    </source>
</reference>
<comment type="caution">
    <text evidence="1">The sequence shown here is derived from an EMBL/GenBank/DDBJ whole genome shotgun (WGS) entry which is preliminary data.</text>
</comment>
<proteinExistence type="predicted"/>
<evidence type="ECO:0000313" key="1">
    <source>
        <dbReference type="EMBL" id="KAL1520336.1"/>
    </source>
</evidence>